<organism evidence="7 8">
    <name type="scientific">Marinilactibacillus piezotolerans</name>
    <dbReference type="NCBI Taxonomy" id="258723"/>
    <lineage>
        <taxon>Bacteria</taxon>
        <taxon>Bacillati</taxon>
        <taxon>Bacillota</taxon>
        <taxon>Bacilli</taxon>
        <taxon>Lactobacillales</taxon>
        <taxon>Carnobacteriaceae</taxon>
        <taxon>Marinilactibacillus</taxon>
    </lineage>
</organism>
<dbReference type="GO" id="GO:0005524">
    <property type="term" value="F:ATP binding"/>
    <property type="evidence" value="ECO:0007669"/>
    <property type="project" value="InterPro"/>
</dbReference>
<evidence type="ECO:0000259" key="6">
    <source>
        <dbReference type="PROSITE" id="PS50929"/>
    </source>
</evidence>
<dbReference type="InterPro" id="IPR036640">
    <property type="entry name" value="ABC1_TM_sf"/>
</dbReference>
<dbReference type="PROSITE" id="PS50929">
    <property type="entry name" value="ABC_TM1F"/>
    <property type="match status" value="1"/>
</dbReference>
<accession>A0A1I3V4G9</accession>
<dbReference type="Proteomes" id="UP000199589">
    <property type="component" value="Unassembled WGS sequence"/>
</dbReference>
<evidence type="ECO:0000256" key="2">
    <source>
        <dbReference type="ARBA" id="ARBA00022692"/>
    </source>
</evidence>
<gene>
    <name evidence="7" type="ORF">SAMN04488569_10022</name>
</gene>
<keyword evidence="8" id="KW-1185">Reference proteome</keyword>
<feature type="transmembrane region" description="Helical" evidence="5">
    <location>
        <begin position="12"/>
        <end position="29"/>
    </location>
</feature>
<dbReference type="GO" id="GO:0140359">
    <property type="term" value="F:ABC-type transporter activity"/>
    <property type="evidence" value="ECO:0007669"/>
    <property type="project" value="InterPro"/>
</dbReference>
<sequence length="57" mass="6566">MMGLSSSYNYLLMRLISLFAMFFGAYYTIQGELTYGDFVAFILFANILVRLNLPKIL</sequence>
<dbReference type="Pfam" id="PF00664">
    <property type="entry name" value="ABC_membrane"/>
    <property type="match status" value="1"/>
</dbReference>
<keyword evidence="4 5" id="KW-0472">Membrane</keyword>
<dbReference type="GO" id="GO:0005886">
    <property type="term" value="C:plasma membrane"/>
    <property type="evidence" value="ECO:0007669"/>
    <property type="project" value="UniProtKB-SubCell"/>
</dbReference>
<evidence type="ECO:0000256" key="3">
    <source>
        <dbReference type="ARBA" id="ARBA00022989"/>
    </source>
</evidence>
<keyword evidence="2 5" id="KW-0812">Transmembrane</keyword>
<name>A0A1I3V4G9_9LACT</name>
<evidence type="ECO:0000256" key="1">
    <source>
        <dbReference type="ARBA" id="ARBA00004651"/>
    </source>
</evidence>
<evidence type="ECO:0000313" key="7">
    <source>
        <dbReference type="EMBL" id="SFJ89246.1"/>
    </source>
</evidence>
<reference evidence="8" key="1">
    <citation type="submission" date="2016-10" db="EMBL/GenBank/DDBJ databases">
        <authorList>
            <person name="Varghese N."/>
            <person name="Submissions S."/>
        </authorList>
    </citation>
    <scope>NUCLEOTIDE SEQUENCE [LARGE SCALE GENOMIC DNA]</scope>
    <source>
        <strain evidence="8">DSM 16108</strain>
    </source>
</reference>
<feature type="transmembrane region" description="Helical" evidence="5">
    <location>
        <begin position="35"/>
        <end position="53"/>
    </location>
</feature>
<dbReference type="EMBL" id="FOSJ01000002">
    <property type="protein sequence ID" value="SFJ89246.1"/>
    <property type="molecule type" value="Genomic_DNA"/>
</dbReference>
<protein>
    <submittedName>
        <fullName evidence="7">ABC transporter transmembrane region</fullName>
    </submittedName>
</protein>
<evidence type="ECO:0000313" key="8">
    <source>
        <dbReference type="Proteomes" id="UP000199589"/>
    </source>
</evidence>
<feature type="domain" description="ABC transmembrane type-1" evidence="6">
    <location>
        <begin position="1"/>
        <end position="48"/>
    </location>
</feature>
<dbReference type="SUPFAM" id="SSF90123">
    <property type="entry name" value="ABC transporter transmembrane region"/>
    <property type="match status" value="1"/>
</dbReference>
<keyword evidence="3 5" id="KW-1133">Transmembrane helix</keyword>
<proteinExistence type="predicted"/>
<dbReference type="InterPro" id="IPR011527">
    <property type="entry name" value="ABC1_TM_dom"/>
</dbReference>
<evidence type="ECO:0000256" key="4">
    <source>
        <dbReference type="ARBA" id="ARBA00023136"/>
    </source>
</evidence>
<comment type="subcellular location">
    <subcellularLocation>
        <location evidence="1">Cell membrane</location>
        <topology evidence="1">Multi-pass membrane protein</topology>
    </subcellularLocation>
</comment>
<evidence type="ECO:0000256" key="5">
    <source>
        <dbReference type="SAM" id="Phobius"/>
    </source>
</evidence>
<dbReference type="AlphaFoldDB" id="A0A1I3V4G9"/>